<evidence type="ECO:0000313" key="1">
    <source>
        <dbReference type="EMBL" id="TFK96850.1"/>
    </source>
</evidence>
<dbReference type="OrthoDB" id="2921349at2759"/>
<keyword evidence="2" id="KW-1185">Reference proteome</keyword>
<dbReference type="Gene3D" id="1.20.1280.50">
    <property type="match status" value="1"/>
</dbReference>
<proteinExistence type="predicted"/>
<gene>
    <name evidence="1" type="ORF">BDV98DRAFT_608020</name>
</gene>
<dbReference type="Gene3D" id="3.80.10.10">
    <property type="entry name" value="Ribonuclease Inhibitor"/>
    <property type="match status" value="1"/>
</dbReference>
<dbReference type="AlphaFoldDB" id="A0A5C3Q8Z6"/>
<protein>
    <submittedName>
        <fullName evidence="1">Uncharacterized protein</fullName>
    </submittedName>
</protein>
<accession>A0A5C3Q8Z6</accession>
<reference evidence="1 2" key="1">
    <citation type="journal article" date="2019" name="Nat. Ecol. Evol.">
        <title>Megaphylogeny resolves global patterns of mushroom evolution.</title>
        <authorList>
            <person name="Varga T."/>
            <person name="Krizsan K."/>
            <person name="Foldi C."/>
            <person name="Dima B."/>
            <person name="Sanchez-Garcia M."/>
            <person name="Sanchez-Ramirez S."/>
            <person name="Szollosi G.J."/>
            <person name="Szarkandi J.G."/>
            <person name="Papp V."/>
            <person name="Albert L."/>
            <person name="Andreopoulos W."/>
            <person name="Angelini C."/>
            <person name="Antonin V."/>
            <person name="Barry K.W."/>
            <person name="Bougher N.L."/>
            <person name="Buchanan P."/>
            <person name="Buyck B."/>
            <person name="Bense V."/>
            <person name="Catcheside P."/>
            <person name="Chovatia M."/>
            <person name="Cooper J."/>
            <person name="Damon W."/>
            <person name="Desjardin D."/>
            <person name="Finy P."/>
            <person name="Geml J."/>
            <person name="Haridas S."/>
            <person name="Hughes K."/>
            <person name="Justo A."/>
            <person name="Karasinski D."/>
            <person name="Kautmanova I."/>
            <person name="Kiss B."/>
            <person name="Kocsube S."/>
            <person name="Kotiranta H."/>
            <person name="LaButti K.M."/>
            <person name="Lechner B.E."/>
            <person name="Liimatainen K."/>
            <person name="Lipzen A."/>
            <person name="Lukacs Z."/>
            <person name="Mihaltcheva S."/>
            <person name="Morgado L.N."/>
            <person name="Niskanen T."/>
            <person name="Noordeloos M.E."/>
            <person name="Ohm R.A."/>
            <person name="Ortiz-Santana B."/>
            <person name="Ovrebo C."/>
            <person name="Racz N."/>
            <person name="Riley R."/>
            <person name="Savchenko A."/>
            <person name="Shiryaev A."/>
            <person name="Soop K."/>
            <person name="Spirin V."/>
            <person name="Szebenyi C."/>
            <person name="Tomsovsky M."/>
            <person name="Tulloss R.E."/>
            <person name="Uehling J."/>
            <person name="Grigoriev I.V."/>
            <person name="Vagvolgyi C."/>
            <person name="Papp T."/>
            <person name="Martin F.M."/>
            <person name="Miettinen O."/>
            <person name="Hibbett D.S."/>
            <person name="Nagy L.G."/>
        </authorList>
    </citation>
    <scope>NUCLEOTIDE SEQUENCE [LARGE SCALE GENOMIC DNA]</scope>
    <source>
        <strain evidence="1 2">CBS 309.79</strain>
    </source>
</reference>
<dbReference type="EMBL" id="ML178854">
    <property type="protein sequence ID" value="TFK96850.1"/>
    <property type="molecule type" value="Genomic_DNA"/>
</dbReference>
<dbReference type="SUPFAM" id="SSF52047">
    <property type="entry name" value="RNI-like"/>
    <property type="match status" value="1"/>
</dbReference>
<evidence type="ECO:0000313" key="2">
    <source>
        <dbReference type="Proteomes" id="UP000305067"/>
    </source>
</evidence>
<sequence>MTNALSKDITSRLPGELLRRVFASTNPMPLELSLDCTRLKDHGLVSGATSVWTLSHVCCRWREIAISTPHLWAKIMVVFPDPGTDESGEDPNELDSVVGVAEYLLRLQLERSKGVSLQIKMSELSRPHRLFDVLLTRSDRWEIAVVGIYFDGDPEAAGEVLSNLGRLSGRCSQLHTLEITLRSDPYQTALELDAEDAMCALQDLPSLTNASLKGDIFDLVSLPWSQLTALELRVAHWYTTTRVEEILSECHQLDRLGLSYEVDGDLDHDEPTPGPTGTLTTLRYLAFGQSSMSGIVVPLCMPKLEGLDVLYGAISPPDMASMIQASSCSLTTLRIGSVSPDLGQYEEMYRQLEELLRMNLTLKELYWGFSLWHSCEEKKPGDTDPLFRMLTMHHSEPNLCPILERLDVEDTRFDAEPFLAMLDSRINSHHRSLDFLRVTGYYTGTLDTVPTLSDVFDDRQRHRFEALAQHLQGVSVLDWKRGVVLRGGVDAVIPGHIEAMFSVAPLD</sequence>
<dbReference type="InterPro" id="IPR032675">
    <property type="entry name" value="LRR_dom_sf"/>
</dbReference>
<organism evidence="1 2">
    <name type="scientific">Pterulicium gracile</name>
    <dbReference type="NCBI Taxonomy" id="1884261"/>
    <lineage>
        <taxon>Eukaryota</taxon>
        <taxon>Fungi</taxon>
        <taxon>Dikarya</taxon>
        <taxon>Basidiomycota</taxon>
        <taxon>Agaricomycotina</taxon>
        <taxon>Agaricomycetes</taxon>
        <taxon>Agaricomycetidae</taxon>
        <taxon>Agaricales</taxon>
        <taxon>Pleurotineae</taxon>
        <taxon>Pterulaceae</taxon>
        <taxon>Pterulicium</taxon>
    </lineage>
</organism>
<dbReference type="Proteomes" id="UP000305067">
    <property type="component" value="Unassembled WGS sequence"/>
</dbReference>
<name>A0A5C3Q8Z6_9AGAR</name>